<evidence type="ECO:0000313" key="1">
    <source>
        <dbReference type="EMBL" id="ARW69293.1"/>
    </source>
</evidence>
<proteinExistence type="predicted"/>
<dbReference type="AlphaFoldDB" id="A0A1Z1MT83"/>
<dbReference type="EMBL" id="MF101456">
    <property type="protein sequence ID" value="ARW69293.1"/>
    <property type="molecule type" value="Genomic_DNA"/>
</dbReference>
<reference evidence="1" key="1">
    <citation type="journal article" date="2017" name="J. Phycol.">
        <title>Analysis of chloroplast genomes and a supermatrix inform reclassification of the Rhodomelaceae (Rhodophyta).</title>
        <authorList>
            <person name="Diaz-Tapia P."/>
            <person name="Maggs C.A."/>
            <person name="West J.A."/>
            <person name="Verbruggen H."/>
        </authorList>
    </citation>
    <scope>NUCLEOTIDE SEQUENCE</scope>
    <source>
        <strain evidence="1">PD1760</strain>
    </source>
</reference>
<dbReference type="Pfam" id="PF10718">
    <property type="entry name" value="Ycf34"/>
    <property type="match status" value="1"/>
</dbReference>
<protein>
    <recommendedName>
        <fullName evidence="2">Ycf34</fullName>
    </recommendedName>
</protein>
<accession>A0A1Z1MT83</accession>
<geneLocation type="chloroplast" evidence="1"/>
<dbReference type="InterPro" id="IPR019656">
    <property type="entry name" value="Uncharacterised_Ycf34"/>
</dbReference>
<gene>
    <name evidence="1" type="primary">ycf34</name>
</gene>
<keyword evidence="1" id="KW-0934">Plastid</keyword>
<name>A0A1Z1MT83_9FLOR</name>
<sequence>MCICINCRHINKCRTYKFIEKQHYSNKKLIKSLFTPIKTTIVITINKKNNKIFLDWDLKECSSFVEEPGYWLPLF</sequence>
<keyword evidence="1" id="KW-0150">Chloroplast</keyword>
<organism evidence="1">
    <name type="scientific">Polysiphonia sp</name>
    <dbReference type="NCBI Taxonomy" id="1967842"/>
    <lineage>
        <taxon>Eukaryota</taxon>
        <taxon>Rhodophyta</taxon>
        <taxon>Florideophyceae</taxon>
        <taxon>Rhodymeniophycidae</taxon>
        <taxon>Ceramiales</taxon>
        <taxon>Rhodomelaceae</taxon>
        <taxon>Polysiphonioideae</taxon>
        <taxon>Polysiphonia</taxon>
    </lineage>
</organism>
<evidence type="ECO:0008006" key="2">
    <source>
        <dbReference type="Google" id="ProtNLM"/>
    </source>
</evidence>